<dbReference type="STRING" id="519424.AZF04_16945"/>
<name>A0A162EP93_9BACI</name>
<accession>A0A162EP93</accession>
<feature type="domain" description="Sigma factor regulator N-terminal" evidence="3">
    <location>
        <begin position="26"/>
        <end position="114"/>
    </location>
</feature>
<organism evidence="4 5">
    <name type="scientific">Alkalihalobacillus trypoxylicola</name>
    <dbReference type="NCBI Taxonomy" id="519424"/>
    <lineage>
        <taxon>Bacteria</taxon>
        <taxon>Bacillati</taxon>
        <taxon>Bacillota</taxon>
        <taxon>Bacilli</taxon>
        <taxon>Bacillales</taxon>
        <taxon>Bacillaceae</taxon>
        <taxon>Alkalihalobacillus</taxon>
    </lineage>
</organism>
<dbReference type="Pfam" id="PF13791">
    <property type="entry name" value="Sigma_reg_C"/>
    <property type="match status" value="1"/>
</dbReference>
<keyword evidence="1" id="KW-1133">Transmembrane helix</keyword>
<comment type="caution">
    <text evidence="4">The sequence shown here is derived from an EMBL/GenBank/DDBJ whole genome shotgun (WGS) entry which is preliminary data.</text>
</comment>
<protein>
    <submittedName>
        <fullName evidence="4">Anti-sigma factor</fullName>
    </submittedName>
</protein>
<dbReference type="InterPro" id="IPR025672">
    <property type="entry name" value="Sigma_reg_C_dom"/>
</dbReference>
<keyword evidence="1" id="KW-0812">Transmembrane</keyword>
<feature type="domain" description="Sigma factor regulator C-terminal" evidence="2">
    <location>
        <begin position="171"/>
        <end position="319"/>
    </location>
</feature>
<dbReference type="AlphaFoldDB" id="A0A162EP93"/>
<gene>
    <name evidence="4" type="ORF">AZF04_16945</name>
</gene>
<evidence type="ECO:0000256" key="1">
    <source>
        <dbReference type="SAM" id="Phobius"/>
    </source>
</evidence>
<dbReference type="OrthoDB" id="2730366at2"/>
<dbReference type="InterPro" id="IPR029101">
    <property type="entry name" value="Sigma_reg_N"/>
</dbReference>
<evidence type="ECO:0000313" key="4">
    <source>
        <dbReference type="EMBL" id="KYG33399.1"/>
    </source>
</evidence>
<dbReference type="RefSeq" id="WP_061947938.1">
    <property type="nucleotide sequence ID" value="NZ_LTAO01000007.1"/>
</dbReference>
<sequence length="327" mass="37433">MDDYKKLLSKSKSELEQSEQVKNKIFKSTIFFSKIKLYLGILTFVLLIIPVSYIITFLYYAFGTPSTTIMDVTSQTLYVTEPNTALEELEFDMSFSPFSMTLDFEQYKTIGQEDYKANSYSLKYTLGNLTSKSVDSSLERVIPKNPTETNPWLIHPANNSEVNSSREWEILRGLPEETVVEAYISLHELIDVDEAKEIFQDVTILWAAVNTGIEETNLSKDGNVVSPIGYPVQRDETYWSPFRGEKPNQEVFMDILNFISQHEDLANEVSSSKNLDLQERIQFIQNNGIETYGFVVTGPKNAIESLQDLTIIKDMKVGEVKLWNWSN</sequence>
<evidence type="ECO:0000313" key="5">
    <source>
        <dbReference type="Proteomes" id="UP000075806"/>
    </source>
</evidence>
<keyword evidence="1" id="KW-0472">Membrane</keyword>
<evidence type="ECO:0000259" key="3">
    <source>
        <dbReference type="Pfam" id="PF13800"/>
    </source>
</evidence>
<keyword evidence="5" id="KW-1185">Reference proteome</keyword>
<evidence type="ECO:0000259" key="2">
    <source>
        <dbReference type="Pfam" id="PF13791"/>
    </source>
</evidence>
<reference evidence="4" key="1">
    <citation type="submission" date="2016-02" db="EMBL/GenBank/DDBJ databases">
        <title>Genome sequence of Bacillus trypoxylicola KCTC 13244(T).</title>
        <authorList>
            <person name="Jeong H."/>
            <person name="Park S.-H."/>
            <person name="Choi S.-K."/>
        </authorList>
    </citation>
    <scope>NUCLEOTIDE SEQUENCE [LARGE SCALE GENOMIC DNA]</scope>
    <source>
        <strain evidence="4">KCTC 13244</strain>
    </source>
</reference>
<dbReference type="Proteomes" id="UP000075806">
    <property type="component" value="Unassembled WGS sequence"/>
</dbReference>
<dbReference type="EMBL" id="LTAO01000007">
    <property type="protein sequence ID" value="KYG33399.1"/>
    <property type="molecule type" value="Genomic_DNA"/>
</dbReference>
<proteinExistence type="predicted"/>
<dbReference type="Pfam" id="PF13800">
    <property type="entry name" value="Sigma_reg_N"/>
    <property type="match status" value="1"/>
</dbReference>
<feature type="transmembrane region" description="Helical" evidence="1">
    <location>
        <begin position="37"/>
        <end position="62"/>
    </location>
</feature>